<comment type="similarity">
    <text evidence="4">Belongs to the eIF-3 subunit L family.</text>
</comment>
<evidence type="ECO:0000313" key="6">
    <source>
        <dbReference type="Proteomes" id="UP000019384"/>
    </source>
</evidence>
<dbReference type="InterPro" id="IPR011990">
    <property type="entry name" value="TPR-like_helical_dom_sf"/>
</dbReference>
<dbReference type="Proteomes" id="UP000019384">
    <property type="component" value="Unassembled WGS sequence"/>
</dbReference>
<dbReference type="AlphaFoldDB" id="W6MHF2"/>
<dbReference type="GO" id="GO:0016282">
    <property type="term" value="C:eukaryotic 43S preinitiation complex"/>
    <property type="evidence" value="ECO:0007669"/>
    <property type="project" value="UniProtKB-UniRule"/>
</dbReference>
<evidence type="ECO:0000313" key="5">
    <source>
        <dbReference type="EMBL" id="CDK25674.1"/>
    </source>
</evidence>
<dbReference type="GO" id="GO:0005852">
    <property type="term" value="C:eukaryotic translation initiation factor 3 complex"/>
    <property type="evidence" value="ECO:0007669"/>
    <property type="project" value="UniProtKB-UniRule"/>
</dbReference>
<dbReference type="STRING" id="1382522.W6MHF2"/>
<proteinExistence type="inferred from homology"/>
<gene>
    <name evidence="5" type="ORF">KUCA_T00001644001</name>
</gene>
<dbReference type="GO" id="GO:0003743">
    <property type="term" value="F:translation initiation factor activity"/>
    <property type="evidence" value="ECO:0007669"/>
    <property type="project" value="UniProtKB-UniRule"/>
</dbReference>
<comment type="subcellular location">
    <subcellularLocation>
        <location evidence="4">Cytoplasm</location>
    </subcellularLocation>
</comment>
<evidence type="ECO:0000256" key="3">
    <source>
        <dbReference type="ARBA" id="ARBA00022917"/>
    </source>
</evidence>
<dbReference type="GeneID" id="34519073"/>
<dbReference type="PANTHER" id="PTHR13242:SF0">
    <property type="entry name" value="EUKARYOTIC TRANSLATION INITIATION FACTOR 3 SUBUNIT L"/>
    <property type="match status" value="1"/>
</dbReference>
<dbReference type="HOGENOM" id="CLU_029210_0_1_1"/>
<keyword evidence="1 4" id="KW-0963">Cytoplasm</keyword>
<keyword evidence="2 4" id="KW-0396">Initiation factor</keyword>
<organism evidence="5 6">
    <name type="scientific">Kuraishia capsulata CBS 1993</name>
    <dbReference type="NCBI Taxonomy" id="1382522"/>
    <lineage>
        <taxon>Eukaryota</taxon>
        <taxon>Fungi</taxon>
        <taxon>Dikarya</taxon>
        <taxon>Ascomycota</taxon>
        <taxon>Saccharomycotina</taxon>
        <taxon>Pichiomycetes</taxon>
        <taxon>Pichiales</taxon>
        <taxon>Pichiaceae</taxon>
        <taxon>Kuraishia</taxon>
    </lineage>
</organism>
<dbReference type="SUPFAM" id="SSF48452">
    <property type="entry name" value="TPR-like"/>
    <property type="match status" value="1"/>
</dbReference>
<accession>W6MHF2</accession>
<dbReference type="PANTHER" id="PTHR13242">
    <property type="entry name" value="EUKARYOTIC TRANSLATION INITIATION FACTOR 3"/>
    <property type="match status" value="1"/>
</dbReference>
<dbReference type="InterPro" id="IPR019382">
    <property type="entry name" value="eIF3l"/>
</dbReference>
<reference evidence="5" key="2">
    <citation type="submission" date="2014-02" db="EMBL/GenBank/DDBJ databases">
        <title>Complete DNA sequence of /Kuraishia capsulata/ illustrates novel genomic features among budding yeasts (/Saccharomycotina/).</title>
        <authorList>
            <person name="Morales L."/>
            <person name="Noel B."/>
            <person name="Porcel B."/>
            <person name="Marcet-Houben M."/>
            <person name="Hullo M-F."/>
            <person name="Sacerdot C."/>
            <person name="Tekaia F."/>
            <person name="Leh-Louis V."/>
            <person name="Despons L."/>
            <person name="Khanna V."/>
            <person name="Aury J-M."/>
            <person name="Barbe V."/>
            <person name="Couloux A."/>
            <person name="Labadie K."/>
            <person name="Pelletier E."/>
            <person name="Souciet J-L."/>
            <person name="Boekhout T."/>
            <person name="Gabaldon T."/>
            <person name="Wincker P."/>
            <person name="Dujon B."/>
        </authorList>
    </citation>
    <scope>NUCLEOTIDE SEQUENCE</scope>
    <source>
        <strain evidence="5">CBS 1993</strain>
    </source>
</reference>
<dbReference type="RefSeq" id="XP_022457685.1">
    <property type="nucleotide sequence ID" value="XM_022603845.1"/>
</dbReference>
<comment type="subunit">
    <text evidence="4">Component of the eukaryotic translation initiation factor 3 (eIF-3) complex.</text>
</comment>
<comment type="function">
    <text evidence="4">Component of the eukaryotic translation initiation factor 3 (eIF-3) complex, which is involved in protein synthesis of a specialized repertoire of mRNAs and, together with other initiation factors, stimulates binding of mRNA and methionyl-tRNAi to the 40S ribosome. The eIF-3 complex specifically targets and initiates translation of a subset of mRNAs involved in cell proliferation.</text>
</comment>
<name>W6MHF2_9ASCO</name>
<dbReference type="GO" id="GO:0033290">
    <property type="term" value="C:eukaryotic 48S preinitiation complex"/>
    <property type="evidence" value="ECO:0007669"/>
    <property type="project" value="UniProtKB-UniRule"/>
</dbReference>
<reference evidence="5" key="1">
    <citation type="submission" date="2013-12" db="EMBL/GenBank/DDBJ databases">
        <authorList>
            <person name="Genoscope - CEA"/>
        </authorList>
    </citation>
    <scope>NUCLEOTIDE SEQUENCE</scope>
    <source>
        <strain evidence="5">CBS 1993</strain>
    </source>
</reference>
<dbReference type="GO" id="GO:0001732">
    <property type="term" value="P:formation of cytoplasmic translation initiation complex"/>
    <property type="evidence" value="ECO:0007669"/>
    <property type="project" value="UniProtKB-UniRule"/>
</dbReference>
<dbReference type="Pfam" id="PF10255">
    <property type="entry name" value="Paf67"/>
    <property type="match status" value="1"/>
</dbReference>
<protein>
    <recommendedName>
        <fullName evidence="4">Eukaryotic translation initiation factor 3 subunit L</fullName>
        <shortName evidence="4">eIF3l</shortName>
    </recommendedName>
</protein>
<sequence length="569" mass="65643">MSDFEEDLQNEDYLIYGAETAETGNAASYPASIPEPLISFFKYWYKSYLDNNVYELYGCYENSFNKITEKFFKNSSWPLPSDISSLVNNDQVFIILYSECYYRHIYSKLNPTLEIRTGSYNNYCNLFNLILNHAEGPVTFELPNKWLWDIVDEFIYQFNNFQIYKSKLLNKANPSNAELQEIEYLRQHQEVWSTYSVLNALYSLVGRSNIVEQLKYNNVGGEQAPKEIAGDYGSLSLYRNLGYFSIIGLLRIHTLLGDYTLALKTMEHIELNKKAFFTKVPGCHFTTYYYVGFCYLMMGRYQDAVKTFQHILLFILRTKNLNRNSGAYDIITKRSEQMFALLTISVSICPTKLDDMLHQQLREKFGEQSLKLSRADSRDAALAVYEEIFRFGAPKFISTTIISRSKLGNKKLSLDPLNKHWKIFRLRLESILSIPDLKSFLNLYSSLELTKLAKLMDVKSDDELLELLLSFKLHNRQLKVATNSKAISSGEEEIETATSQKSLLNGAYGTLYDMDIAVDNDHVNILNFKYSTKFGDWFIKNCYKNFGVQDFIANLDEKAVTSATASKSS</sequence>
<dbReference type="EMBL" id="HG793126">
    <property type="protein sequence ID" value="CDK25674.1"/>
    <property type="molecule type" value="Genomic_DNA"/>
</dbReference>
<keyword evidence="3 4" id="KW-0648">Protein biosynthesis</keyword>
<dbReference type="OrthoDB" id="15082at2759"/>
<evidence type="ECO:0000256" key="1">
    <source>
        <dbReference type="ARBA" id="ARBA00022490"/>
    </source>
</evidence>
<evidence type="ECO:0000256" key="2">
    <source>
        <dbReference type="ARBA" id="ARBA00022540"/>
    </source>
</evidence>
<dbReference type="HAMAP" id="MF_03011">
    <property type="entry name" value="eIF3l"/>
    <property type="match status" value="1"/>
</dbReference>
<evidence type="ECO:0000256" key="4">
    <source>
        <dbReference type="HAMAP-Rule" id="MF_03011"/>
    </source>
</evidence>
<keyword evidence="6" id="KW-1185">Reference proteome</keyword>